<evidence type="ECO:0000313" key="2">
    <source>
        <dbReference type="Proteomes" id="UP001324427"/>
    </source>
</evidence>
<proteinExistence type="predicted"/>
<dbReference type="AlphaFoldDB" id="A0AAV9J907"/>
<accession>A0AAV9J907</accession>
<comment type="caution">
    <text evidence="1">The sequence shown here is derived from an EMBL/GenBank/DDBJ whole genome shotgun (WGS) entry which is preliminary data.</text>
</comment>
<dbReference type="EMBL" id="JAVFHQ010000051">
    <property type="protein sequence ID" value="KAK4541587.1"/>
    <property type="molecule type" value="Genomic_DNA"/>
</dbReference>
<reference evidence="1 2" key="1">
    <citation type="submission" date="2021-11" db="EMBL/GenBank/DDBJ databases">
        <title>Black yeast isolated from Biological Soil Crust.</title>
        <authorList>
            <person name="Kurbessoian T."/>
        </authorList>
    </citation>
    <scope>NUCLEOTIDE SEQUENCE [LARGE SCALE GENOMIC DNA]</scope>
    <source>
        <strain evidence="1 2">CCFEE 5522</strain>
    </source>
</reference>
<organism evidence="1 2">
    <name type="scientific">Oleoguttula mirabilis</name>
    <dbReference type="NCBI Taxonomy" id="1507867"/>
    <lineage>
        <taxon>Eukaryota</taxon>
        <taxon>Fungi</taxon>
        <taxon>Dikarya</taxon>
        <taxon>Ascomycota</taxon>
        <taxon>Pezizomycotina</taxon>
        <taxon>Dothideomycetes</taxon>
        <taxon>Dothideomycetidae</taxon>
        <taxon>Mycosphaerellales</taxon>
        <taxon>Teratosphaeriaceae</taxon>
        <taxon>Oleoguttula</taxon>
    </lineage>
</organism>
<name>A0AAV9J907_9PEZI</name>
<keyword evidence="2" id="KW-1185">Reference proteome</keyword>
<protein>
    <submittedName>
        <fullName evidence="1">Uncharacterized protein</fullName>
    </submittedName>
</protein>
<gene>
    <name evidence="1" type="ORF">LTR36_007884</name>
</gene>
<sequence length="809" mass="92336">MNARFSSLLPDETGKSLIEYLGHQKQKLSEKPPSSGSEPGIPLSRISWAWTETQDQAGRTRVSFTCFNEFRPESEKPNLATNSPLNRMDTFAVTVSDPAHIRPTLDMLAAALERAPNQRRRVRFTSDCKWSTMLTHCSADCEFAKLPRDLVEGKTRQEVSRLVDTGAVEELCSVLTIGVGRHFFLMFNVLHMLENANEHTVPALEMLFRETIFDETVIKLWWNLQSDFHILDNTIAHMYQLTARKPYLHKPHKSRDTAECTITPVFRLASPHFERVRPDDLTFSSQYIECDLHEEGYNEQGLACVCRLGNIDIGPLLNHFCRLHGLWIPKMSWNEHRHYINYANVLDYMLGWDRLSAILTHMKDRAGSTEAARQRFYSSLGRPGMEKDDDAMAYNIGDVAGVNLIFEELFASDDKRFIAGALNKYYEARRNGTFCTVPRRLGQKASSRKSSQGIPLFEDNPKLFTCGPFEKKGGKDCLTPVFSPHNKDRDEKSWTWTAGRSSRTRLWQPQTSTLSFSEHDDRVSLSRKLAGASSRPTAMVSKRLYKPPPTEKLIEVDARRKMVLHDMLDPSRFWVPQTMAKVQEYEHAKPIVRAGQKHAEALVEFLASSQANKASPPPGFGAPPGSYLGLPSWLHRVPGKGLELARDIFEGFQCRTEGNPKLLRDVPLKHGRVAARLERRLTDQEILDAALGTTDEPQDVWDAAYRVERIAEVQAALETELNENYGRPYEFDPADIFDPEGREYRRRIETSPIWNRPKMHQTYETGHDGSWRSLATATLALLNREVPKENDEQWAGWTVVQKKNDRKGY</sequence>
<evidence type="ECO:0000313" key="1">
    <source>
        <dbReference type="EMBL" id="KAK4541587.1"/>
    </source>
</evidence>
<dbReference type="Proteomes" id="UP001324427">
    <property type="component" value="Unassembled WGS sequence"/>
</dbReference>